<dbReference type="Proteomes" id="UP001589608">
    <property type="component" value="Unassembled WGS sequence"/>
</dbReference>
<gene>
    <name evidence="1" type="ORF">ACFFTR_15485</name>
</gene>
<evidence type="ECO:0008006" key="3">
    <source>
        <dbReference type="Google" id="ProtNLM"/>
    </source>
</evidence>
<name>A0ABV5M6J7_9ACTN</name>
<protein>
    <recommendedName>
        <fullName evidence="3">Secreted protein</fullName>
    </recommendedName>
</protein>
<evidence type="ECO:0000313" key="1">
    <source>
        <dbReference type="EMBL" id="MFB9444481.1"/>
    </source>
</evidence>
<keyword evidence="2" id="KW-1185">Reference proteome</keyword>
<comment type="caution">
    <text evidence="1">The sequence shown here is derived from an EMBL/GenBank/DDBJ whole genome shotgun (WGS) entry which is preliminary data.</text>
</comment>
<reference evidence="1 2" key="1">
    <citation type="submission" date="2024-09" db="EMBL/GenBank/DDBJ databases">
        <authorList>
            <person name="Sun Q."/>
            <person name="Mori K."/>
        </authorList>
    </citation>
    <scope>NUCLEOTIDE SEQUENCE [LARGE SCALE GENOMIC DNA]</scope>
    <source>
        <strain evidence="1 2">JCM 3307</strain>
    </source>
</reference>
<proteinExistence type="predicted"/>
<sequence length="90" mass="10060">MALRRFQRPQLQLFLLIIALGMTVRIWDDDPSTSNGDGVPWNSFTCPRCHRHAWASSGKLSCRTGHTPTPMALADLIDPNNSPDIDVFIP</sequence>
<evidence type="ECO:0000313" key="2">
    <source>
        <dbReference type="Proteomes" id="UP001589608"/>
    </source>
</evidence>
<accession>A0ABV5M6J7</accession>
<dbReference type="EMBL" id="JBHMCA010000026">
    <property type="protein sequence ID" value="MFB9444481.1"/>
    <property type="molecule type" value="Genomic_DNA"/>
</dbReference>
<organism evidence="1 2">
    <name type="scientific">Dactylosporangium vinaceum</name>
    <dbReference type="NCBI Taxonomy" id="53362"/>
    <lineage>
        <taxon>Bacteria</taxon>
        <taxon>Bacillati</taxon>
        <taxon>Actinomycetota</taxon>
        <taxon>Actinomycetes</taxon>
        <taxon>Micromonosporales</taxon>
        <taxon>Micromonosporaceae</taxon>
        <taxon>Dactylosporangium</taxon>
    </lineage>
</organism>
<dbReference type="RefSeq" id="WP_223101549.1">
    <property type="nucleotide sequence ID" value="NZ_CP061913.1"/>
</dbReference>